<dbReference type="FunFam" id="1.10.240.10:FF:000002">
    <property type="entry name" value="Tryptophan--tRNA ligase"/>
    <property type="match status" value="1"/>
</dbReference>
<evidence type="ECO:0000313" key="11">
    <source>
        <dbReference type="EMBL" id="ODQ44416.1"/>
    </source>
</evidence>
<evidence type="ECO:0000256" key="8">
    <source>
        <dbReference type="ARBA" id="ARBA00023146"/>
    </source>
</evidence>
<dbReference type="OrthoDB" id="15808at2759"/>
<dbReference type="GO" id="GO:0070183">
    <property type="term" value="P:mitochondrial tryptophanyl-tRNA aminoacylation"/>
    <property type="evidence" value="ECO:0007669"/>
    <property type="project" value="EnsemblFungi"/>
</dbReference>
<dbReference type="SUPFAM" id="SSF52374">
    <property type="entry name" value="Nucleotidylyl transferase"/>
    <property type="match status" value="1"/>
</dbReference>
<comment type="subcellular location">
    <subcellularLocation>
        <location evidence="1">Mitochondrion</location>
    </subcellularLocation>
</comment>
<keyword evidence="7 10" id="KW-0648">Protein biosynthesis</keyword>
<evidence type="ECO:0000256" key="4">
    <source>
        <dbReference type="ARBA" id="ARBA00022598"/>
    </source>
</evidence>
<dbReference type="GO" id="GO:0004830">
    <property type="term" value="F:tryptophan-tRNA ligase activity"/>
    <property type="evidence" value="ECO:0007669"/>
    <property type="project" value="UniProtKB-EC"/>
</dbReference>
<dbReference type="EC" id="6.1.1.2" evidence="3"/>
<keyword evidence="8 10" id="KW-0030">Aminoacyl-tRNA synthetase</keyword>
<dbReference type="InterPro" id="IPR001412">
    <property type="entry name" value="aa-tRNA-synth_I_CS"/>
</dbReference>
<evidence type="ECO:0000256" key="7">
    <source>
        <dbReference type="ARBA" id="ARBA00022917"/>
    </source>
</evidence>
<keyword evidence="4 10" id="KW-0436">Ligase</keyword>
<dbReference type="GeneID" id="30181522"/>
<evidence type="ECO:0000256" key="1">
    <source>
        <dbReference type="ARBA" id="ARBA00004173"/>
    </source>
</evidence>
<comment type="similarity">
    <text evidence="2 10">Belongs to the class-I aminoacyl-tRNA synthetase family.</text>
</comment>
<dbReference type="Pfam" id="PF00579">
    <property type="entry name" value="tRNA-synt_1b"/>
    <property type="match status" value="1"/>
</dbReference>
<dbReference type="RefSeq" id="XP_019015529.1">
    <property type="nucleotide sequence ID" value="XM_019164835.1"/>
</dbReference>
<protein>
    <recommendedName>
        <fullName evidence="3">tryptophan--tRNA ligase</fullName>
        <ecNumber evidence="3">6.1.1.2</ecNumber>
    </recommendedName>
    <alternativeName>
        <fullName evidence="9">Tryptophanyl-tRNA synthetase</fullName>
    </alternativeName>
</protein>
<dbReference type="PANTHER" id="PTHR43766:SF1">
    <property type="entry name" value="TRYPTOPHAN--TRNA LIGASE, MITOCHONDRIAL"/>
    <property type="match status" value="1"/>
</dbReference>
<dbReference type="Gene3D" id="1.10.240.10">
    <property type="entry name" value="Tyrosyl-Transfer RNA Synthetase"/>
    <property type="match status" value="1"/>
</dbReference>
<evidence type="ECO:0000256" key="5">
    <source>
        <dbReference type="ARBA" id="ARBA00022741"/>
    </source>
</evidence>
<proteinExistence type="inferred from homology"/>
<dbReference type="NCBIfam" id="TIGR00233">
    <property type="entry name" value="trpS"/>
    <property type="match status" value="1"/>
</dbReference>
<gene>
    <name evidence="11" type="ORF">PICMEDRAFT_74657</name>
</gene>
<reference evidence="11 12" key="1">
    <citation type="journal article" date="2016" name="Proc. Natl. Acad. Sci. U.S.A.">
        <title>Comparative genomics of biotechnologically important yeasts.</title>
        <authorList>
            <person name="Riley R."/>
            <person name="Haridas S."/>
            <person name="Wolfe K.H."/>
            <person name="Lopes M.R."/>
            <person name="Hittinger C.T."/>
            <person name="Goeker M."/>
            <person name="Salamov A.A."/>
            <person name="Wisecaver J.H."/>
            <person name="Long T.M."/>
            <person name="Calvey C.H."/>
            <person name="Aerts A.L."/>
            <person name="Barry K.W."/>
            <person name="Choi C."/>
            <person name="Clum A."/>
            <person name="Coughlan A.Y."/>
            <person name="Deshpande S."/>
            <person name="Douglass A.P."/>
            <person name="Hanson S.J."/>
            <person name="Klenk H.-P."/>
            <person name="LaButti K.M."/>
            <person name="Lapidus A."/>
            <person name="Lindquist E.A."/>
            <person name="Lipzen A.M."/>
            <person name="Meier-Kolthoff J.P."/>
            <person name="Ohm R.A."/>
            <person name="Otillar R.P."/>
            <person name="Pangilinan J.L."/>
            <person name="Peng Y."/>
            <person name="Rokas A."/>
            <person name="Rosa C.A."/>
            <person name="Scheuner C."/>
            <person name="Sibirny A.A."/>
            <person name="Slot J.C."/>
            <person name="Stielow J.B."/>
            <person name="Sun H."/>
            <person name="Kurtzman C.P."/>
            <person name="Blackwell M."/>
            <person name="Grigoriev I.V."/>
            <person name="Jeffries T.W."/>
        </authorList>
    </citation>
    <scope>NUCLEOTIDE SEQUENCE [LARGE SCALE GENOMIC DNA]</scope>
    <source>
        <strain evidence="11 12">NRRL Y-2026</strain>
    </source>
</reference>
<organism evidence="11 12">
    <name type="scientific">Pichia membranifaciens NRRL Y-2026</name>
    <dbReference type="NCBI Taxonomy" id="763406"/>
    <lineage>
        <taxon>Eukaryota</taxon>
        <taxon>Fungi</taxon>
        <taxon>Dikarya</taxon>
        <taxon>Ascomycota</taxon>
        <taxon>Saccharomycotina</taxon>
        <taxon>Pichiomycetes</taxon>
        <taxon>Pichiales</taxon>
        <taxon>Pichiaceae</taxon>
        <taxon>Pichia</taxon>
    </lineage>
</organism>
<evidence type="ECO:0000256" key="9">
    <source>
        <dbReference type="ARBA" id="ARBA00030268"/>
    </source>
</evidence>
<keyword evidence="6 10" id="KW-0067">ATP-binding</keyword>
<dbReference type="InterPro" id="IPR014729">
    <property type="entry name" value="Rossmann-like_a/b/a_fold"/>
</dbReference>
<dbReference type="Gene3D" id="3.40.50.620">
    <property type="entry name" value="HUPs"/>
    <property type="match status" value="1"/>
</dbReference>
<name>A0A1E3NE92_9ASCO</name>
<evidence type="ECO:0000256" key="10">
    <source>
        <dbReference type="RuleBase" id="RU363036"/>
    </source>
</evidence>
<evidence type="ECO:0000256" key="3">
    <source>
        <dbReference type="ARBA" id="ARBA00013161"/>
    </source>
</evidence>
<dbReference type="InterPro" id="IPR002306">
    <property type="entry name" value="Trp-tRNA-ligase"/>
</dbReference>
<dbReference type="AlphaFoldDB" id="A0A1E3NE92"/>
<dbReference type="InterPro" id="IPR002305">
    <property type="entry name" value="aa-tRNA-synth_Ic"/>
</dbReference>
<dbReference type="EMBL" id="KV454007">
    <property type="protein sequence ID" value="ODQ44416.1"/>
    <property type="molecule type" value="Genomic_DNA"/>
</dbReference>
<keyword evidence="5 10" id="KW-0547">Nucleotide-binding</keyword>
<evidence type="ECO:0000256" key="6">
    <source>
        <dbReference type="ARBA" id="ARBA00022840"/>
    </source>
</evidence>
<accession>A0A1E3NE92</accession>
<dbReference type="GO" id="GO:0005759">
    <property type="term" value="C:mitochondrial matrix"/>
    <property type="evidence" value="ECO:0007669"/>
    <property type="project" value="TreeGrafter"/>
</dbReference>
<dbReference type="InterPro" id="IPR050203">
    <property type="entry name" value="Trp-tRNA_synthetase"/>
</dbReference>
<keyword evidence="12" id="KW-1185">Reference proteome</keyword>
<dbReference type="Proteomes" id="UP000094455">
    <property type="component" value="Unassembled WGS sequence"/>
</dbReference>
<evidence type="ECO:0000256" key="2">
    <source>
        <dbReference type="ARBA" id="ARBA00005594"/>
    </source>
</evidence>
<evidence type="ECO:0000313" key="12">
    <source>
        <dbReference type="Proteomes" id="UP000094455"/>
    </source>
</evidence>
<sequence length="390" mass="43771">MKITQYTLQGLGSLVKARSYTRVSSASTVQTVSVTDPFFRLPNQSTILSGIQPTGTFHLGNYFGAIKSWHNLNTLVANSSNDASLFFFVADLHSLTVPQNYELLRQQRLEAFASIIACGVNPESSTLYYQSTIPEISSIQWVFSCITSMGYLNRMTQWKSKANLNESASVSDDSALGKVKLGLFTYPVLMSSDVLTFRATHVPVGQDQAQHLELTRETVHAFNKTVGQDYFKVPHTMLTPTKKVLSLKDPMKKMSKSDKEPLSKLFITDSPEEIRKKFNKATTDSVEGKLTFDERNRPGISNLISILAAATNSSIEETVKEVEHFTKKELKDRVAEEVIRELEEPARKFKELIANPELLERWSQRGTDKARSVANETLKDVMRLVGMGHY</sequence>
<dbReference type="PANTHER" id="PTHR43766">
    <property type="entry name" value="TRYPTOPHAN--TRNA LIGASE, MITOCHONDRIAL"/>
    <property type="match status" value="1"/>
</dbReference>
<dbReference type="GO" id="GO:0005524">
    <property type="term" value="F:ATP binding"/>
    <property type="evidence" value="ECO:0007669"/>
    <property type="project" value="UniProtKB-KW"/>
</dbReference>
<dbReference type="CDD" id="cd00806">
    <property type="entry name" value="TrpRS_core"/>
    <property type="match status" value="1"/>
</dbReference>
<dbReference type="PROSITE" id="PS00178">
    <property type="entry name" value="AA_TRNA_LIGASE_I"/>
    <property type="match status" value="1"/>
</dbReference>
<dbReference type="STRING" id="763406.A0A1E3NE92"/>
<dbReference type="PRINTS" id="PR01039">
    <property type="entry name" value="TRNASYNTHTRP"/>
</dbReference>